<gene>
    <name evidence="3" type="primary">grpE</name>
    <name evidence="7" type="ORF">A2677_03725</name>
</gene>
<keyword evidence="3" id="KW-0963">Cytoplasm</keyword>
<dbReference type="InterPro" id="IPR000740">
    <property type="entry name" value="GrpE"/>
</dbReference>
<dbReference type="GO" id="GO:0006457">
    <property type="term" value="P:protein folding"/>
    <property type="evidence" value="ECO:0007669"/>
    <property type="project" value="InterPro"/>
</dbReference>
<dbReference type="HAMAP" id="MF_01151">
    <property type="entry name" value="GrpE"/>
    <property type="match status" value="1"/>
</dbReference>
<dbReference type="Gene3D" id="3.90.20.20">
    <property type="match status" value="1"/>
</dbReference>
<dbReference type="SUPFAM" id="SSF58014">
    <property type="entry name" value="Coiled-coil domain of nucleotide exchange factor GrpE"/>
    <property type="match status" value="1"/>
</dbReference>
<evidence type="ECO:0000256" key="3">
    <source>
        <dbReference type="HAMAP-Rule" id="MF_01151"/>
    </source>
</evidence>
<dbReference type="Pfam" id="PF01025">
    <property type="entry name" value="GrpE"/>
    <property type="match status" value="1"/>
</dbReference>
<dbReference type="SUPFAM" id="SSF51064">
    <property type="entry name" value="Head domain of nucleotide exchange factor GrpE"/>
    <property type="match status" value="1"/>
</dbReference>
<dbReference type="CDD" id="cd00446">
    <property type="entry name" value="GrpE"/>
    <property type="match status" value="1"/>
</dbReference>
<evidence type="ECO:0000256" key="5">
    <source>
        <dbReference type="RuleBase" id="RU004478"/>
    </source>
</evidence>
<dbReference type="PANTHER" id="PTHR21237:SF23">
    <property type="entry name" value="GRPE PROTEIN HOMOLOG, MITOCHONDRIAL"/>
    <property type="match status" value="1"/>
</dbReference>
<feature type="region of interest" description="Disordered" evidence="6">
    <location>
        <begin position="1"/>
        <end position="33"/>
    </location>
</feature>
<dbReference type="PROSITE" id="PS01071">
    <property type="entry name" value="GRPE"/>
    <property type="match status" value="1"/>
</dbReference>
<dbReference type="InterPro" id="IPR013805">
    <property type="entry name" value="GrpE_CC"/>
</dbReference>
<evidence type="ECO:0000256" key="4">
    <source>
        <dbReference type="RuleBase" id="RU000639"/>
    </source>
</evidence>
<keyword evidence="3 4" id="KW-0346">Stress response</keyword>
<evidence type="ECO:0000256" key="6">
    <source>
        <dbReference type="SAM" id="MobiDB-lite"/>
    </source>
</evidence>
<dbReference type="PANTHER" id="PTHR21237">
    <property type="entry name" value="GRPE PROTEIN"/>
    <property type="match status" value="1"/>
</dbReference>
<proteinExistence type="inferred from homology"/>
<evidence type="ECO:0000313" key="8">
    <source>
        <dbReference type="Proteomes" id="UP000177817"/>
    </source>
</evidence>
<dbReference type="EMBL" id="MHKK01000037">
    <property type="protein sequence ID" value="OGY89304.1"/>
    <property type="molecule type" value="Genomic_DNA"/>
</dbReference>
<dbReference type="GO" id="GO:0042803">
    <property type="term" value="F:protein homodimerization activity"/>
    <property type="evidence" value="ECO:0007669"/>
    <property type="project" value="InterPro"/>
</dbReference>
<dbReference type="GO" id="GO:0051087">
    <property type="term" value="F:protein-folding chaperone binding"/>
    <property type="evidence" value="ECO:0007669"/>
    <property type="project" value="InterPro"/>
</dbReference>
<dbReference type="AlphaFoldDB" id="A0A1G2BJF7"/>
<dbReference type="Gene3D" id="2.30.22.10">
    <property type="entry name" value="Head domain of nucleotide exchange factor GrpE"/>
    <property type="match status" value="1"/>
</dbReference>
<comment type="similarity">
    <text evidence="1 3 5">Belongs to the GrpE family.</text>
</comment>
<dbReference type="InterPro" id="IPR009012">
    <property type="entry name" value="GrpE_head"/>
</dbReference>
<evidence type="ECO:0000313" key="7">
    <source>
        <dbReference type="EMBL" id="OGY89304.1"/>
    </source>
</evidence>
<organism evidence="7 8">
    <name type="scientific">Candidatus Komeilibacteria bacterium RIFCSPHIGHO2_01_FULL_52_14</name>
    <dbReference type="NCBI Taxonomy" id="1798549"/>
    <lineage>
        <taxon>Bacteria</taxon>
        <taxon>Candidatus Komeiliibacteriota</taxon>
    </lineage>
</organism>
<comment type="subunit">
    <text evidence="3">Homodimer.</text>
</comment>
<evidence type="ECO:0000256" key="2">
    <source>
        <dbReference type="ARBA" id="ARBA00023186"/>
    </source>
</evidence>
<dbReference type="GO" id="GO:0000774">
    <property type="term" value="F:adenyl-nucleotide exchange factor activity"/>
    <property type="evidence" value="ECO:0007669"/>
    <property type="project" value="InterPro"/>
</dbReference>
<comment type="function">
    <text evidence="3 4">Participates actively in the response to hyperosmotic and heat shock by preventing the aggregation of stress-denatured proteins, in association with DnaK and GrpE. It is the nucleotide exchange factor for DnaK and may function as a thermosensor. Unfolded proteins bind initially to DnaJ; upon interaction with the DnaJ-bound protein, DnaK hydrolyzes its bound ATP, resulting in the formation of a stable complex. GrpE releases ADP from DnaK; ATP binding to DnaK triggers the release of the substrate protein, thus completing the reaction cycle. Several rounds of ATP-dependent interactions between DnaJ, DnaK and GrpE are required for fully efficient folding.</text>
</comment>
<sequence length="184" mass="20801">MEPLQHDTAPAADKKSSHQASPPAKGTADVASLTSQRDEYLNGWKRALADYENFKRESIERLDTLTRTTLKMFLLDLLPFIDAYYTALSHVPESERSHQWYLGLLQAQKLWEQLAQRHAIRRMNSIGVQFDPARHHALATAQETGKKENEITGVAQEGYLIRDEVLRPALVTVNKIAPEAAPQK</sequence>
<dbReference type="PRINTS" id="PR00773">
    <property type="entry name" value="GRPEPROTEIN"/>
</dbReference>
<name>A0A1G2BJF7_9BACT</name>
<evidence type="ECO:0000256" key="1">
    <source>
        <dbReference type="ARBA" id="ARBA00009054"/>
    </source>
</evidence>
<comment type="subcellular location">
    <subcellularLocation>
        <location evidence="3">Cytoplasm</location>
    </subcellularLocation>
</comment>
<protein>
    <recommendedName>
        <fullName evidence="3 4">Protein GrpE</fullName>
    </recommendedName>
    <alternativeName>
        <fullName evidence="3">HSP-70 cofactor</fullName>
    </alternativeName>
</protein>
<dbReference type="Proteomes" id="UP000177817">
    <property type="component" value="Unassembled WGS sequence"/>
</dbReference>
<dbReference type="GO" id="GO:0051082">
    <property type="term" value="F:unfolded protein binding"/>
    <property type="evidence" value="ECO:0007669"/>
    <property type="project" value="TreeGrafter"/>
</dbReference>
<reference evidence="7 8" key="1">
    <citation type="journal article" date="2016" name="Nat. Commun.">
        <title>Thousands of microbial genomes shed light on interconnected biogeochemical processes in an aquifer system.</title>
        <authorList>
            <person name="Anantharaman K."/>
            <person name="Brown C.T."/>
            <person name="Hug L.A."/>
            <person name="Sharon I."/>
            <person name="Castelle C.J."/>
            <person name="Probst A.J."/>
            <person name="Thomas B.C."/>
            <person name="Singh A."/>
            <person name="Wilkins M.J."/>
            <person name="Karaoz U."/>
            <person name="Brodie E.L."/>
            <person name="Williams K.H."/>
            <person name="Hubbard S.S."/>
            <person name="Banfield J.F."/>
        </authorList>
    </citation>
    <scope>NUCLEOTIDE SEQUENCE [LARGE SCALE GENOMIC DNA]</scope>
</reference>
<dbReference type="GO" id="GO:0005737">
    <property type="term" value="C:cytoplasm"/>
    <property type="evidence" value="ECO:0007669"/>
    <property type="project" value="UniProtKB-SubCell"/>
</dbReference>
<keyword evidence="2 3" id="KW-0143">Chaperone</keyword>
<comment type="caution">
    <text evidence="7">The sequence shown here is derived from an EMBL/GenBank/DDBJ whole genome shotgun (WGS) entry which is preliminary data.</text>
</comment>
<accession>A0A1G2BJF7</accession>